<proteinExistence type="predicted"/>
<evidence type="ECO:0000256" key="1">
    <source>
        <dbReference type="SAM" id="MobiDB-lite"/>
    </source>
</evidence>
<reference evidence="2" key="2">
    <citation type="submission" date="2024-06" db="EMBL/GenBank/DDBJ databases">
        <authorList>
            <person name="Plum-Jensen L.E."/>
            <person name="Schramm A."/>
            <person name="Marshall I.P.G."/>
        </authorList>
    </citation>
    <scope>NUCLEOTIDE SEQUENCE</scope>
    <source>
        <strain evidence="2">Rat1</strain>
    </source>
</reference>
<name>A0AAU8LVV9_9BACT</name>
<gene>
    <name evidence="2" type="ORF">Q3M24_00155</name>
</gene>
<reference evidence="2" key="1">
    <citation type="journal article" date="2024" name="Syst. Appl. Microbiol.">
        <title>First single-strain enrichments of Electrothrix cable bacteria, description of E. aestuarii sp. nov. and E. rattekaaiensis sp. nov., and proposal of a cable bacteria taxonomy following the rules of the SeqCode.</title>
        <authorList>
            <person name="Plum-Jensen L.E."/>
            <person name="Schramm A."/>
            <person name="Marshall I.P.G."/>
        </authorList>
    </citation>
    <scope>NUCLEOTIDE SEQUENCE</scope>
    <source>
        <strain evidence="2">Rat1</strain>
    </source>
</reference>
<sequence>MEINDLLKSLETYDKTYKRDEIDEALIKREAITPHLISVLEQVLQDPEKYADRDSDYWGHIYAFMLLGHFCETKAHDVIVDLFSLPNDLPSNLFGDSVTGDLPIVLLRTCGGNTERIRDLIVNKSAYDYCRGSALQALSYALIEGYITREEIVSFYRELFSEEETFPGSAFHDILANCICDIYPEELMEIIEKAYDEGVIHSGYIGYEDFTEVLRGGKQKCLDRLKCKMQKSQLDSIHDSMSWWACFSQPQESLPEKVPTKVLKNKPKMSKKAMKAMKQRVKASRKASKRKKK</sequence>
<accession>A0AAU8LVV9</accession>
<dbReference type="InterPro" id="IPR010602">
    <property type="entry name" value="DUF1186"/>
</dbReference>
<organism evidence="2">
    <name type="scientific">Candidatus Electrothrix aestuarii</name>
    <dbReference type="NCBI Taxonomy" id="3062594"/>
    <lineage>
        <taxon>Bacteria</taxon>
        <taxon>Pseudomonadati</taxon>
        <taxon>Thermodesulfobacteriota</taxon>
        <taxon>Desulfobulbia</taxon>
        <taxon>Desulfobulbales</taxon>
        <taxon>Desulfobulbaceae</taxon>
        <taxon>Candidatus Electrothrix</taxon>
    </lineage>
</organism>
<feature type="region of interest" description="Disordered" evidence="1">
    <location>
        <begin position="264"/>
        <end position="293"/>
    </location>
</feature>
<dbReference type="Pfam" id="PF06685">
    <property type="entry name" value="DUF1186"/>
    <property type="match status" value="1"/>
</dbReference>
<protein>
    <submittedName>
        <fullName evidence="2">DUF1186 domain-containing protein</fullName>
    </submittedName>
</protein>
<evidence type="ECO:0000313" key="2">
    <source>
        <dbReference type="EMBL" id="XCN73212.1"/>
    </source>
</evidence>
<dbReference type="AlphaFoldDB" id="A0AAU8LVV9"/>
<dbReference type="KEGG" id="eaj:Q3M24_00155"/>
<dbReference type="EMBL" id="CP159373">
    <property type="protein sequence ID" value="XCN73212.1"/>
    <property type="molecule type" value="Genomic_DNA"/>
</dbReference>